<feature type="domain" description="Peptidase C1A papain C-terminal" evidence="8">
    <location>
        <begin position="121"/>
        <end position="341"/>
    </location>
</feature>
<accession>A0A9P0PPU7</accession>
<evidence type="ECO:0000256" key="4">
    <source>
        <dbReference type="ARBA" id="ARBA00022807"/>
    </source>
</evidence>
<dbReference type="AlphaFoldDB" id="A0A9P0PPU7"/>
<evidence type="ECO:0000313" key="10">
    <source>
        <dbReference type="EMBL" id="CAH1994092.1"/>
    </source>
</evidence>
<evidence type="ECO:0000256" key="6">
    <source>
        <dbReference type="ARBA" id="ARBA00023157"/>
    </source>
</evidence>
<comment type="similarity">
    <text evidence="1">Belongs to the peptidase C1 family.</text>
</comment>
<gene>
    <name evidence="10" type="ORF">ACAOBT_LOCUS21913</name>
</gene>
<evidence type="ECO:0000313" key="11">
    <source>
        <dbReference type="Proteomes" id="UP001152888"/>
    </source>
</evidence>
<dbReference type="FunFam" id="3.90.70.10:FF:000006">
    <property type="entry name" value="Cathepsin S"/>
    <property type="match status" value="1"/>
</dbReference>
<dbReference type="GO" id="GO:0008234">
    <property type="term" value="F:cysteine-type peptidase activity"/>
    <property type="evidence" value="ECO:0007669"/>
    <property type="project" value="UniProtKB-KW"/>
</dbReference>
<dbReference type="InterPro" id="IPR038765">
    <property type="entry name" value="Papain-like_cys_pep_sf"/>
</dbReference>
<keyword evidence="11" id="KW-1185">Reference proteome</keyword>
<feature type="signal peptide" evidence="7">
    <location>
        <begin position="1"/>
        <end position="16"/>
    </location>
</feature>
<dbReference type="PROSITE" id="PS00639">
    <property type="entry name" value="THIOL_PROTEASE_HIS"/>
    <property type="match status" value="1"/>
</dbReference>
<dbReference type="PRINTS" id="PR00705">
    <property type="entry name" value="PAPAIN"/>
</dbReference>
<evidence type="ECO:0000256" key="7">
    <source>
        <dbReference type="SAM" id="SignalP"/>
    </source>
</evidence>
<proteinExistence type="inferred from homology"/>
<dbReference type="InterPro" id="IPR000169">
    <property type="entry name" value="Pept_cys_AS"/>
</dbReference>
<dbReference type="CDD" id="cd02248">
    <property type="entry name" value="Peptidase_C1A"/>
    <property type="match status" value="1"/>
</dbReference>
<evidence type="ECO:0000256" key="2">
    <source>
        <dbReference type="ARBA" id="ARBA00022670"/>
    </source>
</evidence>
<dbReference type="OrthoDB" id="10253408at2759"/>
<dbReference type="GO" id="GO:0006508">
    <property type="term" value="P:proteolysis"/>
    <property type="evidence" value="ECO:0007669"/>
    <property type="project" value="UniProtKB-KW"/>
</dbReference>
<dbReference type="Proteomes" id="UP001152888">
    <property type="component" value="Unassembled WGS sequence"/>
</dbReference>
<keyword evidence="3" id="KW-0378">Hydrolase</keyword>
<dbReference type="InterPro" id="IPR025660">
    <property type="entry name" value="Pept_his_AS"/>
</dbReference>
<evidence type="ECO:0000259" key="8">
    <source>
        <dbReference type="SMART" id="SM00645"/>
    </source>
</evidence>
<dbReference type="InterPro" id="IPR013128">
    <property type="entry name" value="Peptidase_C1A"/>
</dbReference>
<keyword evidence="4" id="KW-0788">Thiol protease</keyword>
<dbReference type="SUPFAM" id="SSF54001">
    <property type="entry name" value="Cysteine proteinases"/>
    <property type="match status" value="1"/>
</dbReference>
<comment type="caution">
    <text evidence="10">The sequence shown here is derived from an EMBL/GenBank/DDBJ whole genome shotgun (WGS) entry which is preliminary data.</text>
</comment>
<organism evidence="10 11">
    <name type="scientific">Acanthoscelides obtectus</name>
    <name type="common">Bean weevil</name>
    <name type="synonym">Bruchus obtectus</name>
    <dbReference type="NCBI Taxonomy" id="200917"/>
    <lineage>
        <taxon>Eukaryota</taxon>
        <taxon>Metazoa</taxon>
        <taxon>Ecdysozoa</taxon>
        <taxon>Arthropoda</taxon>
        <taxon>Hexapoda</taxon>
        <taxon>Insecta</taxon>
        <taxon>Pterygota</taxon>
        <taxon>Neoptera</taxon>
        <taxon>Endopterygota</taxon>
        <taxon>Coleoptera</taxon>
        <taxon>Polyphaga</taxon>
        <taxon>Cucujiformia</taxon>
        <taxon>Chrysomeloidea</taxon>
        <taxon>Chrysomelidae</taxon>
        <taxon>Bruchinae</taxon>
        <taxon>Bruchini</taxon>
        <taxon>Acanthoscelides</taxon>
    </lineage>
</organism>
<dbReference type="SMART" id="SM00848">
    <property type="entry name" value="Inhibitor_I29"/>
    <property type="match status" value="1"/>
</dbReference>
<dbReference type="PANTHER" id="PTHR12411">
    <property type="entry name" value="CYSTEINE PROTEASE FAMILY C1-RELATED"/>
    <property type="match status" value="1"/>
</dbReference>
<dbReference type="PROSITE" id="PS00640">
    <property type="entry name" value="THIOL_PROTEASE_ASN"/>
    <property type="match status" value="1"/>
</dbReference>
<evidence type="ECO:0008006" key="12">
    <source>
        <dbReference type="Google" id="ProtNLM"/>
    </source>
</evidence>
<dbReference type="PROSITE" id="PS00139">
    <property type="entry name" value="THIOL_PROTEASE_CYS"/>
    <property type="match status" value="1"/>
</dbReference>
<dbReference type="InterPro" id="IPR013201">
    <property type="entry name" value="Prot_inhib_I29"/>
</dbReference>
<keyword evidence="2" id="KW-0645">Protease</keyword>
<evidence type="ECO:0000259" key="9">
    <source>
        <dbReference type="SMART" id="SM00848"/>
    </source>
</evidence>
<dbReference type="InterPro" id="IPR000668">
    <property type="entry name" value="Peptidase_C1A_C"/>
</dbReference>
<dbReference type="SMART" id="SM00645">
    <property type="entry name" value="Pept_C1"/>
    <property type="match status" value="1"/>
</dbReference>
<evidence type="ECO:0000256" key="3">
    <source>
        <dbReference type="ARBA" id="ARBA00022801"/>
    </source>
</evidence>
<dbReference type="Pfam" id="PF08246">
    <property type="entry name" value="Inhibitor_I29"/>
    <property type="match status" value="1"/>
</dbReference>
<dbReference type="InterPro" id="IPR025661">
    <property type="entry name" value="Pept_asp_AS"/>
</dbReference>
<keyword evidence="5" id="KW-0865">Zymogen</keyword>
<dbReference type="EMBL" id="CAKOFQ010007190">
    <property type="protein sequence ID" value="CAH1994092.1"/>
    <property type="molecule type" value="Genomic_DNA"/>
</dbReference>
<reference evidence="10" key="1">
    <citation type="submission" date="2022-03" db="EMBL/GenBank/DDBJ databases">
        <authorList>
            <person name="Sayadi A."/>
        </authorList>
    </citation>
    <scope>NUCLEOTIDE SEQUENCE</scope>
</reference>
<dbReference type="InterPro" id="IPR039417">
    <property type="entry name" value="Peptidase_C1A_papain-like"/>
</dbReference>
<keyword evidence="7" id="KW-0732">Signal</keyword>
<dbReference type="Gene3D" id="3.90.70.10">
    <property type="entry name" value="Cysteine proteinases"/>
    <property type="match status" value="1"/>
</dbReference>
<name>A0A9P0PPU7_ACAOB</name>
<evidence type="ECO:0000256" key="1">
    <source>
        <dbReference type="ARBA" id="ARBA00008455"/>
    </source>
</evidence>
<keyword evidence="6" id="KW-1015">Disulfide bond</keyword>
<feature type="chain" id="PRO_5040263438" description="Cathepsin L" evidence="7">
    <location>
        <begin position="17"/>
        <end position="342"/>
    </location>
</feature>
<feature type="domain" description="Cathepsin propeptide inhibitor" evidence="9">
    <location>
        <begin position="27"/>
        <end position="87"/>
    </location>
</feature>
<protein>
    <recommendedName>
        <fullName evidence="12">Cathepsin L</fullName>
    </recommendedName>
</protein>
<evidence type="ECO:0000256" key="5">
    <source>
        <dbReference type="ARBA" id="ARBA00023145"/>
    </source>
</evidence>
<dbReference type="Pfam" id="PF00112">
    <property type="entry name" value="Peptidase_C1"/>
    <property type="match status" value="1"/>
</dbReference>
<sequence length="342" mass="38002">MKLFVLLAALFVGGQAVSFFELVQEQWGSFKVTHKKQYGSELEERFRMKIFMENAHKVAKHNKLYALGLVSYKLDTNKYADMLSHEIIQTLNGFNKTKQSGLRGTEEYDGFSFIPPANVKLPEEVDWRQHGAVTPVKDQGHCGSCWSFSATGALEGQHYRKTGKLVSLSEQNLVDCSTKFGNNGCNGGLMDNAFRYIKANKGIDTEEAYPYDGKDEKCHYNPSESSVSICNFSTGFTDIESGDEEQLKAAIATVGPISVAIDASHMGFQFYKEGVYSDPECSSTELDHGVLAVGYGTDENGQDYWLIKNSWGPNWGDEGYIKIARNRNNMCGVATQASYPLV</sequence>